<feature type="region of interest" description="Disordered" evidence="2">
    <location>
        <begin position="198"/>
        <end position="255"/>
    </location>
</feature>
<comment type="caution">
    <text evidence="3">The sequence shown here is derived from an EMBL/GenBank/DDBJ whole genome shotgun (WGS) entry which is preliminary data.</text>
</comment>
<dbReference type="EMBL" id="VSSQ01000013">
    <property type="protein sequence ID" value="MPL60801.1"/>
    <property type="molecule type" value="Genomic_DNA"/>
</dbReference>
<organism evidence="3">
    <name type="scientific">bioreactor metagenome</name>
    <dbReference type="NCBI Taxonomy" id="1076179"/>
    <lineage>
        <taxon>unclassified sequences</taxon>
        <taxon>metagenomes</taxon>
        <taxon>ecological metagenomes</taxon>
    </lineage>
</organism>
<protein>
    <recommendedName>
        <fullName evidence="4">SelT/selW/selH selenoprotein domain-containing protein</fullName>
    </recommendedName>
</protein>
<dbReference type="PANTHER" id="PTHR36417:SF2">
    <property type="entry name" value="SELENOPROTEIN DOMAIN PROTEIN (AFU_ORTHOLOGUE AFUA_1G05220)"/>
    <property type="match status" value="1"/>
</dbReference>
<evidence type="ECO:0000256" key="1">
    <source>
        <dbReference type="ARBA" id="ARBA00023284"/>
    </source>
</evidence>
<name>A0A644T4F1_9ZZZZ</name>
<feature type="compositionally biased region" description="Basic residues" evidence="2">
    <location>
        <begin position="243"/>
        <end position="255"/>
    </location>
</feature>
<accession>A0A644T4F1</accession>
<dbReference type="SUPFAM" id="SSF52833">
    <property type="entry name" value="Thioredoxin-like"/>
    <property type="match status" value="1"/>
</dbReference>
<dbReference type="Gene3D" id="3.40.30.10">
    <property type="entry name" value="Glutaredoxin"/>
    <property type="match status" value="1"/>
</dbReference>
<reference evidence="3" key="1">
    <citation type="submission" date="2019-08" db="EMBL/GenBank/DDBJ databases">
        <authorList>
            <person name="Kucharzyk K."/>
            <person name="Murdoch R.W."/>
            <person name="Higgins S."/>
            <person name="Loffler F."/>
        </authorList>
    </citation>
    <scope>NUCLEOTIDE SEQUENCE</scope>
</reference>
<evidence type="ECO:0000313" key="3">
    <source>
        <dbReference type="EMBL" id="MPL60801.1"/>
    </source>
</evidence>
<feature type="compositionally biased region" description="Basic and acidic residues" evidence="2">
    <location>
        <begin position="205"/>
        <end position="233"/>
    </location>
</feature>
<dbReference type="InterPro" id="IPR011893">
    <property type="entry name" value="Selenoprotein_Rdx-typ"/>
</dbReference>
<gene>
    <name evidence="3" type="ORF">SDC9_06363</name>
</gene>
<dbReference type="InterPro" id="IPR036249">
    <property type="entry name" value="Thioredoxin-like_sf"/>
</dbReference>
<dbReference type="AlphaFoldDB" id="A0A644T4F1"/>
<dbReference type="NCBIfam" id="TIGR02174">
    <property type="entry name" value="CXXU_selWTH"/>
    <property type="match status" value="1"/>
</dbReference>
<evidence type="ECO:0000256" key="2">
    <source>
        <dbReference type="SAM" id="MobiDB-lite"/>
    </source>
</evidence>
<keyword evidence="1" id="KW-0676">Redox-active center</keyword>
<dbReference type="PANTHER" id="PTHR36417">
    <property type="entry name" value="SELENOPROTEIN DOMAIN PROTEIN (AFU_ORTHOLOGUE AFUA_1G05220)"/>
    <property type="match status" value="1"/>
</dbReference>
<dbReference type="Pfam" id="PF10262">
    <property type="entry name" value="Rdx"/>
    <property type="match status" value="1"/>
</dbReference>
<sequence length="691" mass="74411">MLHVGVVQRAAALGHRGDHAACPGGDLGRRIVRHQPGDRQRHGGDLGAVLPHGDAAAHLAQTVRRGGHAVAVGADDDHVVAVMRDGRADRHPALIAEARDEAVHHMPGAPVPLDQRDLRNVLRGVGLGKAVGHGELGGQRLRRCLVLDHADHLRGDGIRPLGRGDGEIGRRQALAQMHGLPRAFGPVVMRALGQQPAVLGDDPAAGDHRLDGQGDEVRGQDHVRPPPGRDRTELAFQPEMRRGVHRTHLQRHQRRAAAGNRVAIDAVHVALLHQRAGVAIVGAQDEVARIEALFGDRGDLRLDVIPGRPQPHHRAHAVAHPCDRVFLARALVVVGRPARQIGAERRALVGAGVMAAHGLARGLRRRDLGQHLRIAGDHAGEVHHLAQSDDAGPGHRLGHILGRDLEARGLEPRRRGRAAGHLGEDADGLQSRLVMHHPHAGKAKHIGDLVRVGEHRRGAVRDDGGGEFRGRQHPRFDVHVAVDQPGQHEAPVRLDHLGVGTDRIRQIRCDGGKAPLGDGDVITVQHLARLDVDPFALPDHGVGGRPARGDGDQTRRGLGPCFQSIHLFHGSGCHRLARAASDVVVTGGARYILGMDQAHKPRITITYCTGCNWLLRAGWMAQELLSTFGEELGEVALIPGHGGIYEVRVGETLVWERKRDGGFPEAKVLKARIRDIIEPGRDLGHIDRSGA</sequence>
<evidence type="ECO:0008006" key="4">
    <source>
        <dbReference type="Google" id="ProtNLM"/>
    </source>
</evidence>
<proteinExistence type="predicted"/>